<dbReference type="EMBL" id="UINC01155484">
    <property type="protein sequence ID" value="SVD51355.1"/>
    <property type="molecule type" value="Genomic_DNA"/>
</dbReference>
<reference evidence="1" key="1">
    <citation type="submission" date="2018-05" db="EMBL/GenBank/DDBJ databases">
        <authorList>
            <person name="Lanie J.A."/>
            <person name="Ng W.-L."/>
            <person name="Kazmierczak K.M."/>
            <person name="Andrzejewski T.M."/>
            <person name="Davidsen T.M."/>
            <person name="Wayne K.J."/>
            <person name="Tettelin H."/>
            <person name="Glass J.I."/>
            <person name="Rusch D."/>
            <person name="Podicherti R."/>
            <person name="Tsui H.-C.T."/>
            <person name="Winkler M.E."/>
        </authorList>
    </citation>
    <scope>NUCLEOTIDE SEQUENCE</scope>
</reference>
<accession>A0A382VZB9</accession>
<name>A0A382VZB9_9ZZZZ</name>
<feature type="non-terminal residue" evidence="1">
    <location>
        <position position="53"/>
    </location>
</feature>
<sequence length="53" mass="5738">MACLAMRAEVVRISIIPSRLQKAAWQVAIRFGVLASDFVFKGSFSITSKPAPA</sequence>
<evidence type="ECO:0000313" key="1">
    <source>
        <dbReference type="EMBL" id="SVD51355.1"/>
    </source>
</evidence>
<gene>
    <name evidence="1" type="ORF">METZ01_LOCUS404209</name>
</gene>
<protein>
    <submittedName>
        <fullName evidence="1">Uncharacterized protein</fullName>
    </submittedName>
</protein>
<dbReference type="AlphaFoldDB" id="A0A382VZB9"/>
<proteinExistence type="predicted"/>
<organism evidence="1">
    <name type="scientific">marine metagenome</name>
    <dbReference type="NCBI Taxonomy" id="408172"/>
    <lineage>
        <taxon>unclassified sequences</taxon>
        <taxon>metagenomes</taxon>
        <taxon>ecological metagenomes</taxon>
    </lineage>
</organism>